<name>A0A0C2IW33_9PEZI</name>
<dbReference type="OrthoDB" id="412402at2759"/>
<gene>
    <name evidence="1" type="ORF">SPBR_07287</name>
</gene>
<accession>A0A0C2IW33</accession>
<dbReference type="RefSeq" id="XP_040617182.1">
    <property type="nucleotide sequence ID" value="XM_040765541.1"/>
</dbReference>
<dbReference type="PANTHER" id="PTHR36847:SF1">
    <property type="entry name" value="AMIDOLIGASE ENZYME"/>
    <property type="match status" value="1"/>
</dbReference>
<evidence type="ECO:0000313" key="1">
    <source>
        <dbReference type="EMBL" id="KIH89172.1"/>
    </source>
</evidence>
<evidence type="ECO:0008006" key="3">
    <source>
        <dbReference type="Google" id="ProtNLM"/>
    </source>
</evidence>
<dbReference type="Pfam" id="PF12224">
    <property type="entry name" value="Amidoligase_2"/>
    <property type="match status" value="1"/>
</dbReference>
<dbReference type="PANTHER" id="PTHR36847">
    <property type="entry name" value="AMIDOLIGASE ENZYME"/>
    <property type="match status" value="1"/>
</dbReference>
<dbReference type="EMBL" id="AWTV01000009">
    <property type="protein sequence ID" value="KIH89172.1"/>
    <property type="molecule type" value="Genomic_DNA"/>
</dbReference>
<dbReference type="InterPro" id="IPR022025">
    <property type="entry name" value="Amidoligase_2"/>
</dbReference>
<dbReference type="HOGENOM" id="CLU_032938_0_0_1"/>
<dbReference type="GeneID" id="63680462"/>
<comment type="caution">
    <text evidence="1">The sequence shown here is derived from an EMBL/GenBank/DDBJ whole genome shotgun (WGS) entry which is preliminary data.</text>
</comment>
<protein>
    <recommendedName>
        <fullName evidence="3">Amidoligase enzyme</fullName>
    </recommendedName>
</protein>
<organism evidence="1 2">
    <name type="scientific">Sporothrix brasiliensis 5110</name>
    <dbReference type="NCBI Taxonomy" id="1398154"/>
    <lineage>
        <taxon>Eukaryota</taxon>
        <taxon>Fungi</taxon>
        <taxon>Dikarya</taxon>
        <taxon>Ascomycota</taxon>
        <taxon>Pezizomycotina</taxon>
        <taxon>Sordariomycetes</taxon>
        <taxon>Sordariomycetidae</taxon>
        <taxon>Ophiostomatales</taxon>
        <taxon>Ophiostomataceae</taxon>
        <taxon>Sporothrix</taxon>
    </lineage>
</organism>
<keyword evidence="2" id="KW-1185">Reference proteome</keyword>
<dbReference type="VEuPathDB" id="FungiDB:SPBR_07287"/>
<reference evidence="1 2" key="1">
    <citation type="journal article" date="2014" name="BMC Genomics">
        <title>Comparative genomics of the major fungal agents of human and animal Sporotrichosis: Sporothrix schenckii and Sporothrix brasiliensis.</title>
        <authorList>
            <person name="Teixeira M.M."/>
            <person name="de Almeida L.G."/>
            <person name="Kubitschek-Barreira P."/>
            <person name="Alves F.L."/>
            <person name="Kioshima E.S."/>
            <person name="Abadio A.K."/>
            <person name="Fernandes L."/>
            <person name="Derengowski L.S."/>
            <person name="Ferreira K.S."/>
            <person name="Souza R.C."/>
            <person name="Ruiz J.C."/>
            <person name="de Andrade N.C."/>
            <person name="Paes H.C."/>
            <person name="Nicola A.M."/>
            <person name="Albuquerque P."/>
            <person name="Gerber A.L."/>
            <person name="Martins V.P."/>
            <person name="Peconick L.D."/>
            <person name="Neto A.V."/>
            <person name="Chaucanez C.B."/>
            <person name="Silva P.A."/>
            <person name="Cunha O.L."/>
            <person name="de Oliveira F.F."/>
            <person name="dos Santos T.C."/>
            <person name="Barros A.L."/>
            <person name="Soares M.A."/>
            <person name="de Oliveira L.M."/>
            <person name="Marini M.M."/>
            <person name="Villalobos-Duno H."/>
            <person name="Cunha M.M."/>
            <person name="de Hoog S."/>
            <person name="da Silveira J.F."/>
            <person name="Henrissat B."/>
            <person name="Nino-Vega G.A."/>
            <person name="Cisalpino P.S."/>
            <person name="Mora-Montes H.M."/>
            <person name="Almeida S.R."/>
            <person name="Stajich J.E."/>
            <person name="Lopes-Bezerra L.M."/>
            <person name="Vasconcelos A.T."/>
            <person name="Felipe M.S."/>
        </authorList>
    </citation>
    <scope>NUCLEOTIDE SEQUENCE [LARGE SCALE GENOMIC DNA]</scope>
    <source>
        <strain evidence="1 2">5110</strain>
    </source>
</reference>
<sequence>MPSAVVLGPCDGTDLPAGPDTVEDLCLGMELKFLLLGLPRSEAAGIPIGHSSDTPATTSQEAYQKQAYTALARVIERRAGPDKSVPYLRAPSSQPRAISKSDISENGLKERDYWPSHWIVKKANSVEHTKEDPRPDSRRTNGIAIPVELNSPKLAWRDLYAPFLISKVLSQVKTLPTCVNYTCDVHVHVGRCDGTAFTLPTLKKLATIFWLAEPMLRSVRNPHSPNYSHAYTWGFDQRRYSRLALALDNRSPATDNVTIGEDLLARVRSSVCDEDDEEWHKYMNETGKAAFRNEALRAIWQSATSQELGLLLSGSQREYRRLGFNFSAFGGEDERSRTNPRTIEFRILEGTLNEELVQGWYQICGKLVELGTKGRQARFCEVVQYLVAQQPAYDELLKNTDSGRLQAHVRAEGGRVTRDLLFAEFMEVIGVNPAAFRPFQEKIRREYGSS</sequence>
<evidence type="ECO:0000313" key="2">
    <source>
        <dbReference type="Proteomes" id="UP000031575"/>
    </source>
</evidence>
<dbReference type="AlphaFoldDB" id="A0A0C2IW33"/>
<dbReference type="Proteomes" id="UP000031575">
    <property type="component" value="Unassembled WGS sequence"/>
</dbReference>
<proteinExistence type="predicted"/>